<evidence type="ECO:0000256" key="1">
    <source>
        <dbReference type="SAM" id="SignalP"/>
    </source>
</evidence>
<evidence type="ECO:0000313" key="2">
    <source>
        <dbReference type="EMBL" id="VIP04891.1"/>
    </source>
</evidence>
<reference evidence="2" key="1">
    <citation type="submission" date="2019-04" db="EMBL/GenBank/DDBJ databases">
        <authorList>
            <consortium name="Science for Life Laboratories"/>
        </authorList>
    </citation>
    <scope>NUCLEOTIDE SEQUENCE</scope>
    <source>
        <strain evidence="2">MBLW1</strain>
    </source>
</reference>
<dbReference type="RefSeq" id="WP_162659913.1">
    <property type="nucleotide sequence ID" value="NZ_LR593887.1"/>
</dbReference>
<feature type="signal peptide" evidence="1">
    <location>
        <begin position="1"/>
        <end position="26"/>
    </location>
</feature>
<sequence>MPRSVRWCSAVLLALGVGFFAGCSQGDGPSLYEVSGTIEYNGKPVEKGAITFRNLGSDGRGYSGDIVDGKYSLKCEAGEMRVEILGSRTVPGKTVKDEDGKMVPVNEMYLPAKYNSSSTLKIKVEAKSQTIPFQLEK</sequence>
<accession>A0A6C2YU21</accession>
<dbReference type="PROSITE" id="PS51257">
    <property type="entry name" value="PROKAR_LIPOPROTEIN"/>
    <property type="match status" value="1"/>
</dbReference>
<keyword evidence="3" id="KW-1185">Reference proteome</keyword>
<name>A0A6C2YU21_9BACT</name>
<gene>
    <name evidence="2" type="ORF">GMBLW1_43020</name>
</gene>
<dbReference type="EMBL" id="LR593887">
    <property type="protein sequence ID" value="VTS07141.1"/>
    <property type="molecule type" value="Genomic_DNA"/>
</dbReference>
<keyword evidence="1" id="KW-0732">Signal</keyword>
<evidence type="ECO:0008006" key="4">
    <source>
        <dbReference type="Google" id="ProtNLM"/>
    </source>
</evidence>
<dbReference type="Proteomes" id="UP000464378">
    <property type="component" value="Chromosome"/>
</dbReference>
<organism evidence="2">
    <name type="scientific">Tuwongella immobilis</name>
    <dbReference type="NCBI Taxonomy" id="692036"/>
    <lineage>
        <taxon>Bacteria</taxon>
        <taxon>Pseudomonadati</taxon>
        <taxon>Planctomycetota</taxon>
        <taxon>Planctomycetia</taxon>
        <taxon>Gemmatales</taxon>
        <taxon>Gemmataceae</taxon>
        <taxon>Tuwongella</taxon>
    </lineage>
</organism>
<dbReference type="EMBL" id="LR586016">
    <property type="protein sequence ID" value="VIP04891.1"/>
    <property type="molecule type" value="Genomic_DNA"/>
</dbReference>
<dbReference type="AlphaFoldDB" id="A0A6C2YU21"/>
<feature type="chain" id="PRO_5036383948" description="Carboxypeptidase regulatory-like domain-containing protein" evidence="1">
    <location>
        <begin position="27"/>
        <end position="137"/>
    </location>
</feature>
<dbReference type="InParanoid" id="A0A6C2YU21"/>
<protein>
    <recommendedName>
        <fullName evidence="4">Carboxypeptidase regulatory-like domain-containing protein</fullName>
    </recommendedName>
</protein>
<proteinExistence type="predicted"/>
<evidence type="ECO:0000313" key="3">
    <source>
        <dbReference type="Proteomes" id="UP000464378"/>
    </source>
</evidence>
<dbReference type="KEGG" id="tim:GMBLW1_43020"/>